<proteinExistence type="predicted"/>
<feature type="non-terminal residue" evidence="1">
    <location>
        <position position="53"/>
    </location>
</feature>
<accession>X1RXR7</accession>
<gene>
    <name evidence="1" type="ORF">S12H4_11118</name>
</gene>
<comment type="caution">
    <text evidence="1">The sequence shown here is derived from an EMBL/GenBank/DDBJ whole genome shotgun (WGS) entry which is preliminary data.</text>
</comment>
<organism evidence="1">
    <name type="scientific">marine sediment metagenome</name>
    <dbReference type="NCBI Taxonomy" id="412755"/>
    <lineage>
        <taxon>unclassified sequences</taxon>
        <taxon>metagenomes</taxon>
        <taxon>ecological metagenomes</taxon>
    </lineage>
</organism>
<protein>
    <submittedName>
        <fullName evidence="1">Uncharacterized protein</fullName>
    </submittedName>
</protein>
<dbReference type="AlphaFoldDB" id="X1RXR7"/>
<name>X1RXR7_9ZZZZ</name>
<dbReference type="EMBL" id="BARW01004920">
    <property type="protein sequence ID" value="GAI67975.1"/>
    <property type="molecule type" value="Genomic_DNA"/>
</dbReference>
<evidence type="ECO:0000313" key="1">
    <source>
        <dbReference type="EMBL" id="GAI67975.1"/>
    </source>
</evidence>
<sequence>MAVKRVVRGNKLLAIMDDGTELTLTEFEKDLPSEIQGWEYDKDFIVGLLLFYT</sequence>
<reference evidence="1" key="1">
    <citation type="journal article" date="2014" name="Front. Microbiol.">
        <title>High frequency of phylogenetically diverse reductive dehalogenase-homologous genes in deep subseafloor sedimentary metagenomes.</title>
        <authorList>
            <person name="Kawai M."/>
            <person name="Futagami T."/>
            <person name="Toyoda A."/>
            <person name="Takaki Y."/>
            <person name="Nishi S."/>
            <person name="Hori S."/>
            <person name="Arai W."/>
            <person name="Tsubouchi T."/>
            <person name="Morono Y."/>
            <person name="Uchiyama I."/>
            <person name="Ito T."/>
            <person name="Fujiyama A."/>
            <person name="Inagaki F."/>
            <person name="Takami H."/>
        </authorList>
    </citation>
    <scope>NUCLEOTIDE SEQUENCE</scope>
    <source>
        <strain evidence="1">Expedition CK06-06</strain>
    </source>
</reference>